<dbReference type="PANTHER" id="PTHR11040:SF205">
    <property type="entry name" value="ZINC TRANSPORTER ZUPT"/>
    <property type="match status" value="1"/>
</dbReference>
<dbReference type="GO" id="GO:0016020">
    <property type="term" value="C:membrane"/>
    <property type="evidence" value="ECO:0007669"/>
    <property type="project" value="UniProtKB-SubCell"/>
</dbReference>
<feature type="transmembrane region" description="Helical" evidence="5">
    <location>
        <begin position="147"/>
        <end position="163"/>
    </location>
</feature>
<feature type="transmembrane region" description="Helical" evidence="5">
    <location>
        <begin position="41"/>
        <end position="70"/>
    </location>
</feature>
<dbReference type="Proteomes" id="UP000178449">
    <property type="component" value="Unassembled WGS sequence"/>
</dbReference>
<comment type="caution">
    <text evidence="6">The sequence shown here is derived from an EMBL/GenBank/DDBJ whole genome shotgun (WGS) entry which is preliminary data.</text>
</comment>
<keyword evidence="3 5" id="KW-1133">Transmembrane helix</keyword>
<feature type="transmembrane region" description="Helical" evidence="5">
    <location>
        <begin position="6"/>
        <end position="29"/>
    </location>
</feature>
<dbReference type="Pfam" id="PF02535">
    <property type="entry name" value="Zip"/>
    <property type="match status" value="1"/>
</dbReference>
<evidence type="ECO:0000313" key="6">
    <source>
        <dbReference type="EMBL" id="OGG95149.1"/>
    </source>
</evidence>
<feature type="transmembrane region" description="Helical" evidence="5">
    <location>
        <begin position="76"/>
        <end position="96"/>
    </location>
</feature>
<feature type="transmembrane region" description="Helical" evidence="5">
    <location>
        <begin position="210"/>
        <end position="232"/>
    </location>
</feature>
<dbReference type="STRING" id="1817772.A2527_08230"/>
<evidence type="ECO:0000256" key="5">
    <source>
        <dbReference type="SAM" id="Phobius"/>
    </source>
</evidence>
<dbReference type="InterPro" id="IPR003689">
    <property type="entry name" value="ZIP"/>
</dbReference>
<keyword evidence="4 5" id="KW-0472">Membrane</keyword>
<dbReference type="EMBL" id="MFNE01000026">
    <property type="protein sequence ID" value="OGG95149.1"/>
    <property type="molecule type" value="Genomic_DNA"/>
</dbReference>
<evidence type="ECO:0000313" key="7">
    <source>
        <dbReference type="Proteomes" id="UP000178449"/>
    </source>
</evidence>
<proteinExistence type="predicted"/>
<evidence type="ECO:0000256" key="4">
    <source>
        <dbReference type="ARBA" id="ARBA00023136"/>
    </source>
</evidence>
<reference evidence="6 7" key="1">
    <citation type="journal article" date="2016" name="Nat. Commun.">
        <title>Thousands of microbial genomes shed light on interconnected biogeochemical processes in an aquifer system.</title>
        <authorList>
            <person name="Anantharaman K."/>
            <person name="Brown C.T."/>
            <person name="Hug L.A."/>
            <person name="Sharon I."/>
            <person name="Castelle C.J."/>
            <person name="Probst A.J."/>
            <person name="Thomas B.C."/>
            <person name="Singh A."/>
            <person name="Wilkins M.J."/>
            <person name="Karaoz U."/>
            <person name="Brodie E.L."/>
            <person name="Williams K.H."/>
            <person name="Hubbard S.S."/>
            <person name="Banfield J.F."/>
        </authorList>
    </citation>
    <scope>NUCLEOTIDE SEQUENCE [LARGE SCALE GENOMIC DNA]</scope>
</reference>
<dbReference type="AlphaFoldDB" id="A0A1F6GAN8"/>
<evidence type="ECO:0000256" key="2">
    <source>
        <dbReference type="ARBA" id="ARBA00022692"/>
    </source>
</evidence>
<protein>
    <recommendedName>
        <fullName evidence="8">Zinc permease</fullName>
    </recommendedName>
</protein>
<sequence length="262" mass="27937">MEFQDHLGWGLLFCLLSGSFSLVGAVLLFKARFNLVGYTWVVGFSSGALVYTALAVLLIEAQAGLIGFLGENPGRWAAGLGFFLGLFSMVLLDRLVPSGQNPHQARNLTDPMSFTPTRRQGIFMVLSMGGHSFPEGIALLVSTLFDPWLGLALAIALGLHNLAEGATLSRPLQAATGSSDQTLVLIGLTGLAEVIGAVLAYFVLIHYLPASVLGFMLALSSGFLVFVAFDSLLSASQLPQNRRIMLYATLSGFAAFGIIQFF</sequence>
<comment type="subcellular location">
    <subcellularLocation>
        <location evidence="1">Membrane</location>
        <topology evidence="1">Multi-pass membrane protein</topology>
    </subcellularLocation>
</comment>
<keyword evidence="2 5" id="KW-0812">Transmembrane</keyword>
<accession>A0A1F6GAN8</accession>
<gene>
    <name evidence="6" type="ORF">A2527_08230</name>
</gene>
<feature type="transmembrane region" description="Helical" evidence="5">
    <location>
        <begin position="183"/>
        <end position="204"/>
    </location>
</feature>
<feature type="transmembrane region" description="Helical" evidence="5">
    <location>
        <begin position="244"/>
        <end position="261"/>
    </location>
</feature>
<evidence type="ECO:0000256" key="1">
    <source>
        <dbReference type="ARBA" id="ARBA00004141"/>
    </source>
</evidence>
<evidence type="ECO:0008006" key="8">
    <source>
        <dbReference type="Google" id="ProtNLM"/>
    </source>
</evidence>
<name>A0A1F6GAN8_9PROT</name>
<evidence type="ECO:0000256" key="3">
    <source>
        <dbReference type="ARBA" id="ARBA00022989"/>
    </source>
</evidence>
<dbReference type="GO" id="GO:0005385">
    <property type="term" value="F:zinc ion transmembrane transporter activity"/>
    <property type="evidence" value="ECO:0007669"/>
    <property type="project" value="TreeGrafter"/>
</dbReference>
<dbReference type="PANTHER" id="PTHR11040">
    <property type="entry name" value="ZINC/IRON TRANSPORTER"/>
    <property type="match status" value="1"/>
</dbReference>
<organism evidence="6 7">
    <name type="scientific">Candidatus Lambdaproteobacteria bacterium RIFOXYD2_FULL_50_16</name>
    <dbReference type="NCBI Taxonomy" id="1817772"/>
    <lineage>
        <taxon>Bacteria</taxon>
        <taxon>Pseudomonadati</taxon>
        <taxon>Pseudomonadota</taxon>
        <taxon>Candidatus Lambdaproteobacteria</taxon>
    </lineage>
</organism>